<evidence type="ECO:0000313" key="3">
    <source>
        <dbReference type="RefSeq" id="XP_048130343.1"/>
    </source>
</evidence>
<feature type="chain" id="PRO_5047276461" evidence="1">
    <location>
        <begin position="23"/>
        <end position="145"/>
    </location>
</feature>
<dbReference type="RefSeq" id="XP_048130343.1">
    <property type="nucleotide sequence ID" value="XM_048274386.1"/>
</dbReference>
<gene>
    <name evidence="3" type="primary">LOC115749935</name>
</gene>
<keyword evidence="1" id="KW-0732">Signal</keyword>
<proteinExistence type="predicted"/>
<reference evidence="2" key="1">
    <citation type="submission" date="2025-05" db="UniProtKB">
        <authorList>
            <consortium name="RefSeq"/>
        </authorList>
    </citation>
    <scope>NUCLEOTIDE SEQUENCE [LARGE SCALE GENOMIC DNA]</scope>
</reference>
<keyword evidence="2" id="KW-1185">Reference proteome</keyword>
<protein>
    <submittedName>
        <fullName evidence="3">Uncharacterized protein LOC115749935 isoform X1</fullName>
    </submittedName>
</protein>
<sequence length="145" mass="16127">MEQGTSFEKWLLLLLFLVCAFCYCCTHAGMADTSLFFVTFRRRKDLFQVLAPLPWNSIGTIATLSQEIIYILSCPVATKFNSCTIKSTLQRSCSSSVCSLSPRHGNVVPLGSCTVTLVSFPQYGEQDKAVQVSDTDQSWCFWCPG</sequence>
<accession>A0ABM3H155</accession>
<dbReference type="Proteomes" id="UP000827889">
    <property type="component" value="Chromosome 2"/>
</dbReference>
<reference evidence="3" key="2">
    <citation type="submission" date="2025-08" db="UniProtKB">
        <authorList>
            <consortium name="RefSeq"/>
        </authorList>
    </citation>
    <scope>IDENTIFICATION</scope>
    <source>
        <tissue evidence="3">Leaf</tissue>
    </source>
</reference>
<evidence type="ECO:0000256" key="1">
    <source>
        <dbReference type="SAM" id="SignalP"/>
    </source>
</evidence>
<evidence type="ECO:0000313" key="2">
    <source>
        <dbReference type="Proteomes" id="UP000827889"/>
    </source>
</evidence>
<organism evidence="2 3">
    <name type="scientific">Rhodamnia argentea</name>
    <dbReference type="NCBI Taxonomy" id="178133"/>
    <lineage>
        <taxon>Eukaryota</taxon>
        <taxon>Viridiplantae</taxon>
        <taxon>Streptophyta</taxon>
        <taxon>Embryophyta</taxon>
        <taxon>Tracheophyta</taxon>
        <taxon>Spermatophyta</taxon>
        <taxon>Magnoliopsida</taxon>
        <taxon>eudicotyledons</taxon>
        <taxon>Gunneridae</taxon>
        <taxon>Pentapetalae</taxon>
        <taxon>rosids</taxon>
        <taxon>malvids</taxon>
        <taxon>Myrtales</taxon>
        <taxon>Myrtaceae</taxon>
        <taxon>Myrtoideae</taxon>
        <taxon>Myrteae</taxon>
        <taxon>Australasian group</taxon>
        <taxon>Rhodamnia</taxon>
    </lineage>
</organism>
<dbReference type="GeneID" id="115749935"/>
<name>A0ABM3H155_9MYRT</name>
<feature type="signal peptide" evidence="1">
    <location>
        <begin position="1"/>
        <end position="22"/>
    </location>
</feature>